<dbReference type="EC" id="2.1.1.172" evidence="4"/>
<evidence type="ECO:0000256" key="1">
    <source>
        <dbReference type="ARBA" id="ARBA00022603"/>
    </source>
</evidence>
<dbReference type="InterPro" id="IPR029063">
    <property type="entry name" value="SAM-dependent_MTases_sf"/>
</dbReference>
<dbReference type="GO" id="GO:0052914">
    <property type="term" value="F:16S rRNA (guanine(1207)-N(2))-methyltransferase activity"/>
    <property type="evidence" value="ECO:0007669"/>
    <property type="project" value="UniProtKB-EC"/>
</dbReference>
<evidence type="ECO:0000313" key="5">
    <source>
        <dbReference type="Proteomes" id="UP000032809"/>
    </source>
</evidence>
<dbReference type="PANTHER" id="PTHR47816:SF4">
    <property type="entry name" value="RIBOSOMAL RNA SMALL SUBUNIT METHYLTRANSFERASE C"/>
    <property type="match status" value="1"/>
</dbReference>
<proteinExistence type="predicted"/>
<organism evidence="4 5">
    <name type="scientific">Defluviitoga tunisiensis</name>
    <dbReference type="NCBI Taxonomy" id="1006576"/>
    <lineage>
        <taxon>Bacteria</taxon>
        <taxon>Thermotogati</taxon>
        <taxon>Thermotogota</taxon>
        <taxon>Thermotogae</taxon>
        <taxon>Petrotogales</taxon>
        <taxon>Petrotogaceae</taxon>
        <taxon>Defluviitoga</taxon>
    </lineage>
</organism>
<dbReference type="HOGENOM" id="CLU_018398_7_1_0"/>
<evidence type="ECO:0000313" key="4">
    <source>
        <dbReference type="EMBL" id="CEP78839.1"/>
    </source>
</evidence>
<reference evidence="5" key="1">
    <citation type="submission" date="2014-11" db="EMBL/GenBank/DDBJ databases">
        <authorList>
            <person name="Wibberg D."/>
        </authorList>
    </citation>
    <scope>NUCLEOTIDE SEQUENCE [LARGE SCALE GENOMIC DNA]</scope>
    <source>
        <strain evidence="5">L3</strain>
    </source>
</reference>
<dbReference type="Proteomes" id="UP000032809">
    <property type="component" value="Chromosome I"/>
</dbReference>
<accession>A0A0C7P4T1</accession>
<dbReference type="EMBL" id="LN824141">
    <property type="protein sequence ID" value="CEP78839.1"/>
    <property type="molecule type" value="Genomic_DNA"/>
</dbReference>
<dbReference type="KEGG" id="dtn:DTL3_1549"/>
<dbReference type="STRING" id="1006576.DTL3_1549"/>
<sequence>MATRKKNKEIYEDVQIYGPEDIAHLNVEEVIAKVNIDLLENKGTSAIKASTSQFEHYYSENPTSDLRVKEHILKLKNAHQYKFKAPSGVYGKKRIDRASILLIENVKLTNEKVLDIGCGYGVIGITLKKEYPNITLFMSDINSRAVEYSKINAKDNNAQAIVKQGHLFEPWEGELFDVIVCNPPIVAGKAVLHELVKQAKNFLVSGGKFYIVAYHNKGGSSLENYMKEVFGNVIQVTKSGGFRVYLSMKRG</sequence>
<dbReference type="Gene3D" id="3.40.50.150">
    <property type="entry name" value="Vaccinia Virus protein VP39"/>
    <property type="match status" value="1"/>
</dbReference>
<keyword evidence="5" id="KW-1185">Reference proteome</keyword>
<dbReference type="OrthoDB" id="9764961at2"/>
<evidence type="ECO:0000259" key="3">
    <source>
        <dbReference type="Pfam" id="PF05175"/>
    </source>
</evidence>
<dbReference type="CDD" id="cd02440">
    <property type="entry name" value="AdoMet_MTases"/>
    <property type="match status" value="1"/>
</dbReference>
<dbReference type="PANTHER" id="PTHR47816">
    <property type="entry name" value="RIBOSOMAL RNA SMALL SUBUNIT METHYLTRANSFERASE C"/>
    <property type="match status" value="1"/>
</dbReference>
<dbReference type="InterPro" id="IPR046977">
    <property type="entry name" value="RsmC/RlmG"/>
</dbReference>
<keyword evidence="2 4" id="KW-0808">Transferase</keyword>
<name>A0A0C7P4T1_DEFTU</name>
<keyword evidence="1 4" id="KW-0489">Methyltransferase</keyword>
<evidence type="ECO:0000256" key="2">
    <source>
        <dbReference type="ARBA" id="ARBA00022679"/>
    </source>
</evidence>
<gene>
    <name evidence="4" type="primary">rsmC</name>
    <name evidence="4" type="ORF">DTL3_1549</name>
</gene>
<dbReference type="PATRIC" id="fig|1006576.9.peg.1546"/>
<dbReference type="Pfam" id="PF05175">
    <property type="entry name" value="MTS"/>
    <property type="match status" value="1"/>
</dbReference>
<dbReference type="SUPFAM" id="SSF53335">
    <property type="entry name" value="S-adenosyl-L-methionine-dependent methyltransferases"/>
    <property type="match status" value="1"/>
</dbReference>
<dbReference type="InterPro" id="IPR007848">
    <property type="entry name" value="Small_mtfrase_dom"/>
</dbReference>
<dbReference type="AlphaFoldDB" id="A0A0C7P4T1"/>
<feature type="domain" description="Methyltransferase small" evidence="3">
    <location>
        <begin position="81"/>
        <end position="245"/>
    </location>
</feature>
<protein>
    <submittedName>
        <fullName evidence="4">16S RNA G1207 methylase</fullName>
        <ecNumber evidence="4">2.1.1.172</ecNumber>
    </submittedName>
</protein>